<organism evidence="1 2">
    <name type="scientific">Araneus ventricosus</name>
    <name type="common">Orbweaver spider</name>
    <name type="synonym">Epeira ventricosa</name>
    <dbReference type="NCBI Taxonomy" id="182803"/>
    <lineage>
        <taxon>Eukaryota</taxon>
        <taxon>Metazoa</taxon>
        <taxon>Ecdysozoa</taxon>
        <taxon>Arthropoda</taxon>
        <taxon>Chelicerata</taxon>
        <taxon>Arachnida</taxon>
        <taxon>Araneae</taxon>
        <taxon>Araneomorphae</taxon>
        <taxon>Entelegynae</taxon>
        <taxon>Araneoidea</taxon>
        <taxon>Araneidae</taxon>
        <taxon>Araneus</taxon>
    </lineage>
</organism>
<dbReference type="Proteomes" id="UP000499080">
    <property type="component" value="Unassembled WGS sequence"/>
</dbReference>
<evidence type="ECO:0000313" key="1">
    <source>
        <dbReference type="EMBL" id="GBM59418.1"/>
    </source>
</evidence>
<reference evidence="1 2" key="1">
    <citation type="journal article" date="2019" name="Sci. Rep.">
        <title>Orb-weaving spider Araneus ventricosus genome elucidates the spidroin gene catalogue.</title>
        <authorList>
            <person name="Kono N."/>
            <person name="Nakamura H."/>
            <person name="Ohtoshi R."/>
            <person name="Moran D.A.P."/>
            <person name="Shinohara A."/>
            <person name="Yoshida Y."/>
            <person name="Fujiwara M."/>
            <person name="Mori M."/>
            <person name="Tomita M."/>
            <person name="Arakawa K."/>
        </authorList>
    </citation>
    <scope>NUCLEOTIDE SEQUENCE [LARGE SCALE GENOMIC DNA]</scope>
</reference>
<evidence type="ECO:0000313" key="2">
    <source>
        <dbReference type="Proteomes" id="UP000499080"/>
    </source>
</evidence>
<sequence length="104" mass="11731">MSFFCVDDNCPKGAPFLNFDKASLKCFDDKFGGTALNQDGGVVCKEAIDHLILFGKVSCVNCVKEWTENTSLRRALMFPESESVLFNLTLKVPSWRKRMMISIK</sequence>
<name>A0A4Y2H3S9_ARAVE</name>
<comment type="caution">
    <text evidence="1">The sequence shown here is derived from an EMBL/GenBank/DDBJ whole genome shotgun (WGS) entry which is preliminary data.</text>
</comment>
<dbReference type="AlphaFoldDB" id="A0A4Y2H3S9"/>
<gene>
    <name evidence="1" type="ORF">AVEN_174403_1</name>
</gene>
<protein>
    <submittedName>
        <fullName evidence="1">Uncharacterized protein</fullName>
    </submittedName>
</protein>
<proteinExistence type="predicted"/>
<dbReference type="EMBL" id="BGPR01001681">
    <property type="protein sequence ID" value="GBM59418.1"/>
    <property type="molecule type" value="Genomic_DNA"/>
</dbReference>
<accession>A0A4Y2H3S9</accession>
<keyword evidence="2" id="KW-1185">Reference proteome</keyword>